<reference evidence="3" key="1">
    <citation type="journal article" date="2014" name="Int. J. Syst. Evol. Microbiol.">
        <title>Complete genome sequence of Corynebacterium casei LMG S-19264T (=DSM 44701T), isolated from a smear-ripened cheese.</title>
        <authorList>
            <consortium name="US DOE Joint Genome Institute (JGI-PGF)"/>
            <person name="Walter F."/>
            <person name="Albersmeier A."/>
            <person name="Kalinowski J."/>
            <person name="Ruckert C."/>
        </authorList>
    </citation>
    <scope>NUCLEOTIDE SEQUENCE</scope>
    <source>
        <strain evidence="3">CGMCC 1.12997</strain>
    </source>
</reference>
<name>A0A917HKT1_9BACT</name>
<dbReference type="EMBL" id="BMGT01000003">
    <property type="protein sequence ID" value="GGG82180.1"/>
    <property type="molecule type" value="Genomic_DNA"/>
</dbReference>
<proteinExistence type="predicted"/>
<dbReference type="RefSeq" id="WP_263369167.1">
    <property type="nucleotide sequence ID" value="NZ_JAGSYJ010000003.1"/>
</dbReference>
<evidence type="ECO:0000313" key="3">
    <source>
        <dbReference type="EMBL" id="GGG82180.1"/>
    </source>
</evidence>
<reference evidence="3" key="2">
    <citation type="submission" date="2020-09" db="EMBL/GenBank/DDBJ databases">
        <authorList>
            <person name="Sun Q."/>
            <person name="Zhou Y."/>
        </authorList>
    </citation>
    <scope>NUCLEOTIDE SEQUENCE</scope>
    <source>
        <strain evidence="3">CGMCC 1.12997</strain>
    </source>
</reference>
<dbReference type="AlphaFoldDB" id="A0A917HKT1"/>
<feature type="region of interest" description="Disordered" evidence="1">
    <location>
        <begin position="133"/>
        <end position="155"/>
    </location>
</feature>
<keyword evidence="2" id="KW-0732">Signal</keyword>
<sequence length="190" mass="20219">MPLQIRFSSVLSAMALLAIIMLCGSATSSGQNSDGDVELHANSHASAASIGLPVYPGATLYKGKDNDSGGDLGLSFGDFHFSLMAINYVTKDSPEQVLNFYRKPLSRYGQVLECDHGKPVGSLTVTRSGLTCDQKDSGDTASDSSSGHEIRAGSPQKFRIVGIDESSHRGSTRFALVYLELPKDSSKKAQ</sequence>
<gene>
    <name evidence="3" type="ORF">GCM10011585_27160</name>
</gene>
<evidence type="ECO:0000256" key="2">
    <source>
        <dbReference type="SAM" id="SignalP"/>
    </source>
</evidence>
<organism evidence="3 4">
    <name type="scientific">Edaphobacter dinghuensis</name>
    <dbReference type="NCBI Taxonomy" id="1560005"/>
    <lineage>
        <taxon>Bacteria</taxon>
        <taxon>Pseudomonadati</taxon>
        <taxon>Acidobacteriota</taxon>
        <taxon>Terriglobia</taxon>
        <taxon>Terriglobales</taxon>
        <taxon>Acidobacteriaceae</taxon>
        <taxon>Edaphobacter</taxon>
    </lineage>
</organism>
<accession>A0A917HKT1</accession>
<keyword evidence="4" id="KW-1185">Reference proteome</keyword>
<protein>
    <submittedName>
        <fullName evidence="3">Uncharacterized protein</fullName>
    </submittedName>
</protein>
<comment type="caution">
    <text evidence="3">The sequence shown here is derived from an EMBL/GenBank/DDBJ whole genome shotgun (WGS) entry which is preliminary data.</text>
</comment>
<evidence type="ECO:0000313" key="4">
    <source>
        <dbReference type="Proteomes" id="UP000647241"/>
    </source>
</evidence>
<dbReference type="Proteomes" id="UP000647241">
    <property type="component" value="Unassembled WGS sequence"/>
</dbReference>
<evidence type="ECO:0000256" key="1">
    <source>
        <dbReference type="SAM" id="MobiDB-lite"/>
    </source>
</evidence>
<feature type="signal peptide" evidence="2">
    <location>
        <begin position="1"/>
        <end position="28"/>
    </location>
</feature>
<feature type="chain" id="PRO_5037801440" evidence="2">
    <location>
        <begin position="29"/>
        <end position="190"/>
    </location>
</feature>